<dbReference type="EMBL" id="QVQZ01000021">
    <property type="protein sequence ID" value="RFU52718.1"/>
    <property type="molecule type" value="Genomic_DNA"/>
</dbReference>
<gene>
    <name evidence="1" type="ORF">DDV21_001100</name>
    <name evidence="2" type="ORF">DDV22_08435</name>
    <name evidence="3" type="ORF">DDV23_08275</name>
</gene>
<evidence type="ECO:0000313" key="4">
    <source>
        <dbReference type="Proteomes" id="UP000246115"/>
    </source>
</evidence>
<dbReference type="Proteomes" id="UP000262901">
    <property type="component" value="Unassembled WGS sequence"/>
</dbReference>
<dbReference type="EMBL" id="CP031733">
    <property type="protein sequence ID" value="AXQ77768.1"/>
    <property type="molecule type" value="Genomic_DNA"/>
</dbReference>
<accession>A0A346N9S3</accession>
<protein>
    <submittedName>
        <fullName evidence="3">Uncharacterized protein</fullName>
    </submittedName>
</protein>
<sequence length="62" mass="6624">MKRLLNAIVVFIEECCAERSGAAGDQREPAYAPVRPGSTVLLNNPPILIGGLKLTQALKMTS</sequence>
<evidence type="ECO:0000313" key="3">
    <source>
        <dbReference type="EMBL" id="RFU52718.1"/>
    </source>
</evidence>
<evidence type="ECO:0000313" key="6">
    <source>
        <dbReference type="Proteomes" id="UP000264056"/>
    </source>
</evidence>
<dbReference type="KEGG" id="schj:DDV21_001100"/>
<reference evidence="4" key="3">
    <citation type="submission" date="2018-08" db="EMBL/GenBank/DDBJ databases">
        <title>Streptococcus chenjunshii sp. nov., isolated from stools sample of the Tibetan antelope in the Qinghai-Tibet plateau, China.</title>
        <authorList>
            <person name="Tian Z."/>
        </authorList>
    </citation>
    <scope>NUCLEOTIDE SEQUENCE [LARGE SCALE GENOMIC DNA]</scope>
    <source>
        <strain evidence="4">Z15</strain>
    </source>
</reference>
<organism evidence="3 5">
    <name type="scientific">Streptococcus chenjunshii</name>
    <dbReference type="NCBI Taxonomy" id="2173853"/>
    <lineage>
        <taxon>Bacteria</taxon>
        <taxon>Bacillati</taxon>
        <taxon>Bacillota</taxon>
        <taxon>Bacilli</taxon>
        <taxon>Lactobacillales</taxon>
        <taxon>Streptococcaceae</taxon>
        <taxon>Streptococcus</taxon>
    </lineage>
</organism>
<dbReference type="Proteomes" id="UP000264056">
    <property type="component" value="Unassembled WGS sequence"/>
</dbReference>
<dbReference type="EMBL" id="QVQY01000025">
    <property type="protein sequence ID" value="RFU50490.1"/>
    <property type="molecule type" value="Genomic_DNA"/>
</dbReference>
<reference evidence="2 6" key="1">
    <citation type="submission" date="2018-08" db="EMBL/GenBank/DDBJ databases">
        <title>Draft genome of Streptococcus sp .nov. Z2.</title>
        <authorList>
            <person name="Tian Z."/>
        </authorList>
    </citation>
    <scope>NUCLEOTIDE SEQUENCE [LARGE SCALE GENOMIC DNA]</scope>
    <source>
        <strain evidence="2 6">Z2</strain>
    </source>
</reference>
<name>A0A372KMB2_9STRE</name>
<dbReference type="Proteomes" id="UP000246115">
    <property type="component" value="Chromosome"/>
</dbReference>
<accession>A0A372KMB2</accession>
<dbReference type="AlphaFoldDB" id="A0A372KMB2"/>
<proteinExistence type="predicted"/>
<evidence type="ECO:0000313" key="2">
    <source>
        <dbReference type="EMBL" id="RFU50490.1"/>
    </source>
</evidence>
<reference evidence="1" key="4">
    <citation type="journal article" date="2019" name="Int. J. Syst. Evol. Microbiol.">
        <title>Streptococcus chenjunshii sp. nov. isolated from feces of Tibetan antelopes.</title>
        <authorList>
            <person name="Tian Z."/>
            <person name="Lu S."/>
            <person name="Jin D."/>
            <person name="Yang J."/>
            <person name="Pu J."/>
            <person name="Lai X.H."/>
            <person name="Bai X.N."/>
            <person name="Wu X.M."/>
            <person name="Li J."/>
            <person name="Wang S."/>
            <person name="Xu J."/>
        </authorList>
    </citation>
    <scope>NUCLEOTIDE SEQUENCE</scope>
    <source>
        <strain evidence="1">Z15</strain>
    </source>
</reference>
<keyword evidence="6" id="KW-1185">Reference proteome</keyword>
<evidence type="ECO:0000313" key="5">
    <source>
        <dbReference type="Proteomes" id="UP000262901"/>
    </source>
</evidence>
<reference evidence="3 5" key="2">
    <citation type="submission" date="2018-08" db="EMBL/GenBank/DDBJ databases">
        <title>Draft genome of Streptococcus sp. nov. Z1.</title>
        <authorList>
            <person name="Tian Z."/>
        </authorList>
    </citation>
    <scope>NUCLEOTIDE SEQUENCE [LARGE SCALE GENOMIC DNA]</scope>
    <source>
        <strain evidence="3">Z1</strain>
        <strain evidence="5">Z1(2018)</strain>
    </source>
</reference>
<evidence type="ECO:0000313" key="1">
    <source>
        <dbReference type="EMBL" id="AXQ77768.1"/>
    </source>
</evidence>